<accession>A0A484BN30</accession>
<organism evidence="2 3">
    <name type="scientific">Drosophila navojoa</name>
    <name type="common">Fruit fly</name>
    <dbReference type="NCBI Taxonomy" id="7232"/>
    <lineage>
        <taxon>Eukaryota</taxon>
        <taxon>Metazoa</taxon>
        <taxon>Ecdysozoa</taxon>
        <taxon>Arthropoda</taxon>
        <taxon>Hexapoda</taxon>
        <taxon>Insecta</taxon>
        <taxon>Pterygota</taxon>
        <taxon>Neoptera</taxon>
        <taxon>Endopterygota</taxon>
        <taxon>Diptera</taxon>
        <taxon>Brachycera</taxon>
        <taxon>Muscomorpha</taxon>
        <taxon>Ephydroidea</taxon>
        <taxon>Drosophilidae</taxon>
        <taxon>Drosophila</taxon>
    </lineage>
</organism>
<dbReference type="OMA" id="HNYEYGY"/>
<comment type="caution">
    <text evidence="2">The sequence shown here is derived from an EMBL/GenBank/DDBJ whole genome shotgun (WGS) entry which is preliminary data.</text>
</comment>
<keyword evidence="3" id="KW-1185">Reference proteome</keyword>
<evidence type="ECO:0000313" key="3">
    <source>
        <dbReference type="Proteomes" id="UP000295192"/>
    </source>
</evidence>
<feature type="region of interest" description="Disordered" evidence="1">
    <location>
        <begin position="147"/>
        <end position="166"/>
    </location>
</feature>
<protein>
    <recommendedName>
        <fullName evidence="4">Spaetzle domain-containing protein</fullName>
    </recommendedName>
</protein>
<sequence length="472" mass="52454">MSETVENRRVECSHPAHALTPSLCELLLLAIVAARFGSSTRRSTLALAFEESRLQDAANNRYNSYYSSNENDYGNIDGIVDNDNKATAKWQQKLYANSQEQLQQPEQPEEPQQQQFVDDPEAARNDFLSQLSDLNAAVQGAGMFAAQQSNSNSNNDSDNNNNNNYDNNVWQAAAEFEGEETHLPQKRHSRGSYMNRYAAEVAGGAGGAAAAVGQPERYEMPSETSDDDVDIEGEEDYAVGTMDADELSDQLPYGIQNVRKRRVRSVLPPPLSAQQQSGDVGVTYQSLCPTKRVTVKLDNGEYRPNHYVEVTCDSNYAPLPARLHSYDSYHNNELPLLRALRAGVKREICSTAGFSCIQLNRTIHLIRLNEGSGCWESETRTVPSGCECMWPKHSYGDIATYHQAQKRFRNTPSKFQAGVAAGNVDYKPGTGYRQLTLRTRKPKARAGAGTRAAAAGRSRREDVLDYENYELI</sequence>
<evidence type="ECO:0000313" key="2">
    <source>
        <dbReference type="EMBL" id="TDG50197.1"/>
    </source>
</evidence>
<proteinExistence type="predicted"/>
<feature type="region of interest" description="Disordered" evidence="1">
    <location>
        <begin position="97"/>
        <end position="117"/>
    </location>
</feature>
<reference evidence="2 3" key="1">
    <citation type="journal article" date="2019" name="J. Hered.">
        <title>An Improved Genome Assembly for Drosophila navojoa, the Basal Species in the mojavensis Cluster.</title>
        <authorList>
            <person name="Vanderlinde T."/>
            <person name="Dupim E.G."/>
            <person name="Nazario-Yepiz N.O."/>
            <person name="Carvalho A.B."/>
        </authorList>
    </citation>
    <scope>NUCLEOTIDE SEQUENCE [LARGE SCALE GENOMIC DNA]</scope>
    <source>
        <strain evidence="2">Navoj_Jal97</strain>
        <tissue evidence="2">Whole organism</tissue>
    </source>
</reference>
<gene>
    <name evidence="2" type="ORF">AWZ03_003413</name>
</gene>
<feature type="compositionally biased region" description="Low complexity" evidence="1">
    <location>
        <begin position="149"/>
        <end position="166"/>
    </location>
</feature>
<dbReference type="AlphaFoldDB" id="A0A484BN30"/>
<feature type="compositionally biased region" description="Low complexity" evidence="1">
    <location>
        <begin position="99"/>
        <end position="115"/>
    </location>
</feature>
<name>A0A484BN30_DRONA</name>
<dbReference type="Proteomes" id="UP000295192">
    <property type="component" value="Unassembled WGS sequence"/>
</dbReference>
<evidence type="ECO:0008006" key="4">
    <source>
        <dbReference type="Google" id="ProtNLM"/>
    </source>
</evidence>
<dbReference type="OrthoDB" id="6328726at2759"/>
<evidence type="ECO:0000256" key="1">
    <source>
        <dbReference type="SAM" id="MobiDB-lite"/>
    </source>
</evidence>
<dbReference type="EMBL" id="LSRL02000017">
    <property type="protein sequence ID" value="TDG50197.1"/>
    <property type="molecule type" value="Genomic_DNA"/>
</dbReference>